<dbReference type="PANTHER" id="PTHR46986">
    <property type="entry name" value="ENDORIBONUCLEASE YBEY, CHLOROPLASTIC"/>
    <property type="match status" value="1"/>
</dbReference>
<dbReference type="HAMAP" id="MF_00009">
    <property type="entry name" value="Endoribonucl_YbeY"/>
    <property type="match status" value="1"/>
</dbReference>
<protein>
    <recommendedName>
        <fullName evidence="9">Endoribonuclease YbeY</fullName>
        <ecNumber evidence="9">3.1.-.-</ecNumber>
    </recommendedName>
</protein>
<dbReference type="AlphaFoldDB" id="A0A6F8ZIW9"/>
<dbReference type="GO" id="GO:0005737">
    <property type="term" value="C:cytoplasm"/>
    <property type="evidence" value="ECO:0007669"/>
    <property type="project" value="UniProtKB-SubCell"/>
</dbReference>
<keyword evidence="2 9" id="KW-0690">Ribosome biogenesis</keyword>
<reference evidence="10 11" key="1">
    <citation type="submission" date="2020-02" db="EMBL/GenBank/DDBJ databases">
        <authorList>
            <person name="Hogendoorn C."/>
        </authorList>
    </citation>
    <scope>NUCLEOTIDE SEQUENCE [LARGE SCALE GENOMIC DNA]</scope>
    <source>
        <strain evidence="10">R501</strain>
    </source>
</reference>
<dbReference type="Gene3D" id="3.40.390.30">
    <property type="entry name" value="Metalloproteases ('zincins'), catalytic domain"/>
    <property type="match status" value="1"/>
</dbReference>
<name>A0A6F8ZIW9_9FIRM</name>
<dbReference type="SUPFAM" id="SSF55486">
    <property type="entry name" value="Metalloproteases ('zincins'), catalytic domain"/>
    <property type="match status" value="1"/>
</dbReference>
<accession>A0A6F8ZIW9</accession>
<organism evidence="10 11">
    <name type="scientific">Candidatus Hydrogenisulfobacillus filiaventi</name>
    <dbReference type="NCBI Taxonomy" id="2707344"/>
    <lineage>
        <taxon>Bacteria</taxon>
        <taxon>Bacillati</taxon>
        <taxon>Bacillota</taxon>
        <taxon>Clostridia</taxon>
        <taxon>Eubacteriales</taxon>
        <taxon>Clostridiales Family XVII. Incertae Sedis</taxon>
        <taxon>Candidatus Hydrogenisulfobacillus</taxon>
    </lineage>
</organism>
<dbReference type="PANTHER" id="PTHR46986:SF1">
    <property type="entry name" value="ENDORIBONUCLEASE YBEY, CHLOROPLASTIC"/>
    <property type="match status" value="1"/>
</dbReference>
<keyword evidence="9" id="KW-0963">Cytoplasm</keyword>
<evidence type="ECO:0000256" key="7">
    <source>
        <dbReference type="ARBA" id="ARBA00022801"/>
    </source>
</evidence>
<evidence type="ECO:0000256" key="3">
    <source>
        <dbReference type="ARBA" id="ARBA00022552"/>
    </source>
</evidence>
<evidence type="ECO:0000313" key="10">
    <source>
        <dbReference type="EMBL" id="CAB1129621.1"/>
    </source>
</evidence>
<dbReference type="GO" id="GO:0004222">
    <property type="term" value="F:metalloendopeptidase activity"/>
    <property type="evidence" value="ECO:0007669"/>
    <property type="project" value="InterPro"/>
</dbReference>
<dbReference type="EMBL" id="LR778114">
    <property type="protein sequence ID" value="CAB1129621.1"/>
    <property type="molecule type" value="Genomic_DNA"/>
</dbReference>
<comment type="function">
    <text evidence="9">Single strand-specific metallo-endoribonuclease involved in late-stage 70S ribosome quality control and in maturation of the 3' terminus of the 16S rRNA.</text>
</comment>
<dbReference type="InterPro" id="IPR002036">
    <property type="entry name" value="YbeY"/>
</dbReference>
<evidence type="ECO:0000256" key="5">
    <source>
        <dbReference type="ARBA" id="ARBA00022723"/>
    </source>
</evidence>
<keyword evidence="7 9" id="KW-0378">Hydrolase</keyword>
<dbReference type="GO" id="GO:0004521">
    <property type="term" value="F:RNA endonuclease activity"/>
    <property type="evidence" value="ECO:0007669"/>
    <property type="project" value="UniProtKB-UniRule"/>
</dbReference>
<dbReference type="PROSITE" id="PS01306">
    <property type="entry name" value="UPF0054"/>
    <property type="match status" value="1"/>
</dbReference>
<evidence type="ECO:0000256" key="6">
    <source>
        <dbReference type="ARBA" id="ARBA00022759"/>
    </source>
</evidence>
<keyword evidence="8 9" id="KW-0862">Zinc</keyword>
<dbReference type="Pfam" id="PF02130">
    <property type="entry name" value="YbeY"/>
    <property type="match status" value="1"/>
</dbReference>
<keyword evidence="4 9" id="KW-0540">Nuclease</keyword>
<proteinExistence type="inferred from homology"/>
<feature type="binding site" evidence="9">
    <location>
        <position position="121"/>
    </location>
    <ligand>
        <name>Zn(2+)</name>
        <dbReference type="ChEBI" id="CHEBI:29105"/>
        <note>catalytic</note>
    </ligand>
</feature>
<evidence type="ECO:0000256" key="9">
    <source>
        <dbReference type="HAMAP-Rule" id="MF_00009"/>
    </source>
</evidence>
<gene>
    <name evidence="10" type="primary">rnrY</name>
    <name evidence="9" type="synonym">ybeY</name>
    <name evidence="10" type="ORF">R50_2124</name>
</gene>
<evidence type="ECO:0000313" key="11">
    <source>
        <dbReference type="Proteomes" id="UP000503399"/>
    </source>
</evidence>
<dbReference type="KEGG" id="hfv:R50_2124"/>
<comment type="similarity">
    <text evidence="1 9">Belongs to the endoribonuclease YbeY family.</text>
</comment>
<comment type="subcellular location">
    <subcellularLocation>
        <location evidence="9">Cytoplasm</location>
    </subcellularLocation>
</comment>
<comment type="cofactor">
    <cofactor evidence="9">
        <name>Zn(2+)</name>
        <dbReference type="ChEBI" id="CHEBI:29105"/>
    </cofactor>
    <text evidence="9">Binds 1 zinc ion.</text>
</comment>
<dbReference type="EC" id="3.1.-.-" evidence="9"/>
<keyword evidence="3 9" id="KW-0698">rRNA processing</keyword>
<dbReference type="GO" id="GO:0008270">
    <property type="term" value="F:zinc ion binding"/>
    <property type="evidence" value="ECO:0007669"/>
    <property type="project" value="UniProtKB-UniRule"/>
</dbReference>
<keyword evidence="6 9" id="KW-0255">Endonuclease</keyword>
<dbReference type="GO" id="GO:0006364">
    <property type="term" value="P:rRNA processing"/>
    <property type="evidence" value="ECO:0007669"/>
    <property type="project" value="UniProtKB-UniRule"/>
</dbReference>
<feature type="binding site" evidence="9">
    <location>
        <position position="111"/>
    </location>
    <ligand>
        <name>Zn(2+)</name>
        <dbReference type="ChEBI" id="CHEBI:29105"/>
        <note>catalytic</note>
    </ligand>
</feature>
<dbReference type="NCBIfam" id="TIGR00043">
    <property type="entry name" value="rRNA maturation RNase YbeY"/>
    <property type="match status" value="1"/>
</dbReference>
<feature type="binding site" evidence="9">
    <location>
        <position position="115"/>
    </location>
    <ligand>
        <name>Zn(2+)</name>
        <dbReference type="ChEBI" id="CHEBI:29105"/>
        <note>catalytic</note>
    </ligand>
</feature>
<evidence type="ECO:0000256" key="8">
    <source>
        <dbReference type="ARBA" id="ARBA00022833"/>
    </source>
</evidence>
<evidence type="ECO:0000256" key="2">
    <source>
        <dbReference type="ARBA" id="ARBA00022517"/>
    </source>
</evidence>
<evidence type="ECO:0000256" key="1">
    <source>
        <dbReference type="ARBA" id="ARBA00010875"/>
    </source>
</evidence>
<keyword evidence="5 9" id="KW-0479">Metal-binding</keyword>
<evidence type="ECO:0000256" key="4">
    <source>
        <dbReference type="ARBA" id="ARBA00022722"/>
    </source>
</evidence>
<sequence length="148" mass="15988">MESPPGWSAGWADVVRRAVEAALRMEGEEEAEVSVVLTDDAAVQALNREYRGIDRPTDVLSFPQREGETLGGGEEGAALLGDIVISVERARAQAEEYGHSLERELGFLAVHGVLHLLGWDHADPEDEARMMARTEAILAPLGLSRDAG</sequence>
<dbReference type="InterPro" id="IPR023091">
    <property type="entry name" value="MetalPrtase_cat_dom_sf_prd"/>
</dbReference>
<keyword evidence="11" id="KW-1185">Reference proteome</keyword>
<dbReference type="Proteomes" id="UP000503399">
    <property type="component" value="Chromosome"/>
</dbReference>
<dbReference type="InterPro" id="IPR020549">
    <property type="entry name" value="YbeY_CS"/>
</dbReference>